<feature type="compositionally biased region" description="Low complexity" evidence="1">
    <location>
        <begin position="816"/>
        <end position="832"/>
    </location>
</feature>
<dbReference type="PANTHER" id="PTHR13429:SF5">
    <property type="entry name" value="PROTEIN EXPANDED"/>
    <property type="match status" value="1"/>
</dbReference>
<dbReference type="Proteomes" id="UP001177023">
    <property type="component" value="Unassembled WGS sequence"/>
</dbReference>
<feature type="compositionally biased region" description="Low complexity" evidence="1">
    <location>
        <begin position="605"/>
        <end position="618"/>
    </location>
</feature>
<comment type="caution">
    <text evidence="3">The sequence shown here is derived from an EMBL/GenBank/DDBJ whole genome shotgun (WGS) entry which is preliminary data.</text>
</comment>
<dbReference type="GO" id="GO:0098592">
    <property type="term" value="C:cytoplasmic side of apical plasma membrane"/>
    <property type="evidence" value="ECO:0007669"/>
    <property type="project" value="TreeGrafter"/>
</dbReference>
<feature type="region of interest" description="Disordered" evidence="1">
    <location>
        <begin position="816"/>
        <end position="846"/>
    </location>
</feature>
<feature type="region of interest" description="Disordered" evidence="1">
    <location>
        <begin position="366"/>
        <end position="448"/>
    </location>
</feature>
<dbReference type="InterPro" id="IPR014352">
    <property type="entry name" value="FERM/acyl-CoA-bd_prot_sf"/>
</dbReference>
<feature type="compositionally biased region" description="Basic and acidic residues" evidence="1">
    <location>
        <begin position="387"/>
        <end position="404"/>
    </location>
</feature>
<protein>
    <recommendedName>
        <fullName evidence="2">FERM domain-containing protein</fullName>
    </recommendedName>
</protein>
<feature type="compositionally biased region" description="Polar residues" evidence="1">
    <location>
        <begin position="370"/>
        <end position="381"/>
    </location>
</feature>
<keyword evidence="4" id="KW-1185">Reference proteome</keyword>
<dbReference type="InterPro" id="IPR019749">
    <property type="entry name" value="Band_41_domain"/>
</dbReference>
<gene>
    <name evidence="3" type="ORF">MSPICULIGERA_LOCUS20386</name>
</gene>
<dbReference type="EMBL" id="CATQJA010002664">
    <property type="protein sequence ID" value="CAJ0582246.1"/>
    <property type="molecule type" value="Genomic_DNA"/>
</dbReference>
<dbReference type="InterPro" id="IPR035963">
    <property type="entry name" value="FERM_2"/>
</dbReference>
<feature type="compositionally biased region" description="Low complexity" evidence="1">
    <location>
        <begin position="484"/>
        <end position="497"/>
    </location>
</feature>
<name>A0AA36D7K6_9BILA</name>
<evidence type="ECO:0000313" key="3">
    <source>
        <dbReference type="EMBL" id="CAJ0582246.1"/>
    </source>
</evidence>
<accession>A0AA36D7K6</accession>
<dbReference type="GO" id="GO:0035332">
    <property type="term" value="P:positive regulation of hippo signaling"/>
    <property type="evidence" value="ECO:0007669"/>
    <property type="project" value="TreeGrafter"/>
</dbReference>
<dbReference type="SUPFAM" id="SSF47031">
    <property type="entry name" value="Second domain of FERM"/>
    <property type="match status" value="1"/>
</dbReference>
<evidence type="ECO:0000259" key="2">
    <source>
        <dbReference type="PROSITE" id="PS50057"/>
    </source>
</evidence>
<dbReference type="InterPro" id="IPR047145">
    <property type="entry name" value="FRMD6-like"/>
</dbReference>
<dbReference type="InterPro" id="IPR019748">
    <property type="entry name" value="FERM_central"/>
</dbReference>
<reference evidence="3" key="1">
    <citation type="submission" date="2023-06" db="EMBL/GenBank/DDBJ databases">
        <authorList>
            <person name="Delattre M."/>
        </authorList>
    </citation>
    <scope>NUCLEOTIDE SEQUENCE</scope>
    <source>
        <strain evidence="3">AF72</strain>
    </source>
</reference>
<dbReference type="SMART" id="SM00295">
    <property type="entry name" value="B41"/>
    <property type="match status" value="1"/>
</dbReference>
<dbReference type="Pfam" id="PF00373">
    <property type="entry name" value="FERM_M"/>
    <property type="match status" value="1"/>
</dbReference>
<evidence type="ECO:0000256" key="1">
    <source>
        <dbReference type="SAM" id="MobiDB-lite"/>
    </source>
</evidence>
<feature type="region of interest" description="Disordered" evidence="1">
    <location>
        <begin position="477"/>
        <end position="502"/>
    </location>
</feature>
<dbReference type="CDD" id="cd14473">
    <property type="entry name" value="FERM_B-lobe"/>
    <property type="match status" value="1"/>
</dbReference>
<dbReference type="PROSITE" id="PS50057">
    <property type="entry name" value="FERM_3"/>
    <property type="match status" value="1"/>
</dbReference>
<organism evidence="3 4">
    <name type="scientific">Mesorhabditis spiculigera</name>
    <dbReference type="NCBI Taxonomy" id="96644"/>
    <lineage>
        <taxon>Eukaryota</taxon>
        <taxon>Metazoa</taxon>
        <taxon>Ecdysozoa</taxon>
        <taxon>Nematoda</taxon>
        <taxon>Chromadorea</taxon>
        <taxon>Rhabditida</taxon>
        <taxon>Rhabditina</taxon>
        <taxon>Rhabditomorpha</taxon>
        <taxon>Rhabditoidea</taxon>
        <taxon>Rhabditidae</taxon>
        <taxon>Mesorhabditinae</taxon>
        <taxon>Mesorhabditis</taxon>
    </lineage>
</organism>
<feature type="region of interest" description="Disordered" evidence="1">
    <location>
        <begin position="888"/>
        <end position="913"/>
    </location>
</feature>
<sequence>MNSVCSTPGTSRSVPTRRTDHKDSIVSSFIHHNDQPSSSNQGGAHVISSVHSLRPGQHFITVHTLSKTVLSVVVDAKTRVHDVLWACGEQLVIDDRFFGLAFRSPSEGLGGDQPRNEYFFLDPAHRIFKYAPTKQSRFAQWTSSSSRTETRPLLVLYYRVRVYIDEVRLITDERALELYYVQLRENLLDQWGQRGTVAEERVWEMAALALRADKGDDYKGFFRPEHYFPLWVINERGLEYIREHIPSAMADLEDMSRNTAQLQFCIEASRSPFALNCHIYGLRRHKLDSRDNAVICITSGGIDVCDKLCITRDDGEKVCLYAQTENKARYLLDLCRAVHQCLLVVQHSTAGPRQLQYPQIEKSVDRTDRLSQLSHSTTSGIVSDRLSQADRHSAMRHREADLDSLRQSLSASERSGSSRPPSTTSDQKKRISRGRKSSMKPITVKPEEAVVVEKDDTLKAETNYQDELARWGRLDPEADEGHSYRSYSSSVASTRNSGPRMDPLERISPIANDSYDLLYPKYPSYLDQGPSFAYNQLSASSGFETGGQTSEDFLDSVRPNRAYENSTSDSLQSSQYDSLRTTPPPRVAQRSDPPPYQRPLYHNEPVQQLPLRPSLSPKPRYQTVPVAPIHVEQAMAEMLHPARGSEPRIDTAETYPSAAAPEASMGQGGRRFVKRLKGVNRAQSMPSSHHHGYIAHYHLPISEGYRKVDPGMSNSASSLYPQSPALLANTLATSQPKLNRNREPPSYQKALQLQGCPAGAEAQGHPSFPPSSATVSQFGASTAVPLEAQLSLEHLTHVPMLRALWAESQQKRASLESSTSSAAYEPSPYPSSHHLNDPNSRKAASTSMLDISQADPIELLYPGENTRGSYVFESTMFPTTTARSYGWSNGSAQVQNLPPPPPYPESRKAPMVM</sequence>
<feature type="domain" description="FERM" evidence="2">
    <location>
        <begin position="58"/>
        <end position="385"/>
    </location>
</feature>
<evidence type="ECO:0000313" key="4">
    <source>
        <dbReference type="Proteomes" id="UP001177023"/>
    </source>
</evidence>
<feature type="compositionally biased region" description="Low complexity" evidence="1">
    <location>
        <begin position="566"/>
        <end position="579"/>
    </location>
</feature>
<dbReference type="Gene3D" id="1.20.80.10">
    <property type="match status" value="1"/>
</dbReference>
<dbReference type="InterPro" id="IPR000299">
    <property type="entry name" value="FERM_domain"/>
</dbReference>
<feature type="region of interest" description="Disordered" evidence="1">
    <location>
        <begin position="563"/>
        <end position="618"/>
    </location>
</feature>
<proteinExistence type="predicted"/>
<dbReference type="PANTHER" id="PTHR13429">
    <property type="entry name" value="FERM DOMAIN (PROTEIN4.1-EZRIN-RADIXIN-MOESIN) FAMILY"/>
    <property type="match status" value="1"/>
</dbReference>
<feature type="region of interest" description="Disordered" evidence="1">
    <location>
        <begin position="735"/>
        <end position="775"/>
    </location>
</feature>
<dbReference type="AlphaFoldDB" id="A0AA36D7K6"/>
<feature type="non-terminal residue" evidence="3">
    <location>
        <position position="913"/>
    </location>
</feature>
<feature type="compositionally biased region" description="Low complexity" evidence="1">
    <location>
        <begin position="408"/>
        <end position="425"/>
    </location>
</feature>
<feature type="compositionally biased region" description="Pro residues" evidence="1">
    <location>
        <begin position="582"/>
        <end position="597"/>
    </location>
</feature>